<organism evidence="1 2">
    <name type="scientific">Halomonas chromatireducens</name>
    <dbReference type="NCBI Taxonomy" id="507626"/>
    <lineage>
        <taxon>Bacteria</taxon>
        <taxon>Pseudomonadati</taxon>
        <taxon>Pseudomonadota</taxon>
        <taxon>Gammaproteobacteria</taxon>
        <taxon>Oceanospirillales</taxon>
        <taxon>Halomonadaceae</taxon>
        <taxon>Halomonas</taxon>
    </lineage>
</organism>
<dbReference type="PATRIC" id="fig|507626.3.peg.397"/>
<evidence type="ECO:0000313" key="2">
    <source>
        <dbReference type="Proteomes" id="UP000063387"/>
    </source>
</evidence>
<reference evidence="1 2" key="2">
    <citation type="submission" date="2016-02" db="EMBL/GenBank/DDBJ databases">
        <authorList>
            <person name="Wen L."/>
            <person name="He K."/>
            <person name="Yang H."/>
        </authorList>
    </citation>
    <scope>NUCLEOTIDE SEQUENCE [LARGE SCALE GENOMIC DNA]</scope>
    <source>
        <strain evidence="1 2">AGD 8-3</strain>
    </source>
</reference>
<dbReference type="PIRSF" id="PIRSF015736">
    <property type="entry name" value="MI"/>
    <property type="match status" value="1"/>
</dbReference>
<dbReference type="GO" id="GO:0047436">
    <property type="term" value="F:arylmalonate decarboxylase activity"/>
    <property type="evidence" value="ECO:0007669"/>
    <property type="project" value="UniProtKB-EC"/>
</dbReference>
<proteinExistence type="predicted"/>
<sequence length="246" mass="26308">MTVIRSRFGVLTPSSNTALEPLTSAMVAKVPGVSAHFSRFTVTEIALSARALGQFDDSHVLAAARLLADARVDVIGWSGTSAGWLGFDHDETLCQRISEETGIPATTSMLALNEILAAYGLREFGLVTPYTDDVQQRILDNYRGEGFDVVAEDHLGISENFAYSEVTAATLTAQVRRVAQTGPPAIVVACTNLYSADLVPAWEAELGVPVLDTTATVVWKMLRMTSHGDVPVAGWGQLMEGVMAHG</sequence>
<dbReference type="Proteomes" id="UP000063387">
    <property type="component" value="Chromosome"/>
</dbReference>
<evidence type="ECO:0000313" key="1">
    <source>
        <dbReference type="EMBL" id="AMC99496.1"/>
    </source>
</evidence>
<gene>
    <name evidence="1" type="ORF">LOKO_00400</name>
</gene>
<protein>
    <submittedName>
        <fullName evidence="1">Arylmalonate decarboxylase</fullName>
        <ecNumber evidence="1">4.1.1.76</ecNumber>
    </submittedName>
</protein>
<dbReference type="STRING" id="507626.LOKO_00400"/>
<keyword evidence="2" id="KW-1185">Reference proteome</keyword>
<dbReference type="KEGG" id="hco:LOKO_00400"/>
<dbReference type="PANTHER" id="PTHR40267:SF1">
    <property type="entry name" value="BLR3294 PROTEIN"/>
    <property type="match status" value="1"/>
</dbReference>
<dbReference type="EMBL" id="CP014226">
    <property type="protein sequence ID" value="AMC99496.1"/>
    <property type="molecule type" value="Genomic_DNA"/>
</dbReference>
<accession>A0A120JVL0</accession>
<reference evidence="1 2" key="1">
    <citation type="journal article" date="2016" name="Genome Announc.">
        <title>Draft Genome Sequence of 'Halomonas chromatireducens' Strain AGD 8-3, a Haloalkaliphilic Chromate- and Selenite-Reducing Gammaproteobacterium.</title>
        <authorList>
            <person name="Sharko F.S."/>
            <person name="Shapovalova A.A."/>
            <person name="Tsygankova S.V."/>
            <person name="Komova A.V."/>
            <person name="Boulygina E.S."/>
            <person name="Teslyuk A.B."/>
            <person name="Gotovtsev P.M."/>
            <person name="Namsaraev Z.B."/>
            <person name="Khijniak T.V."/>
            <person name="Nedoluzhko A.V."/>
            <person name="Vasilov R.G."/>
        </authorList>
    </citation>
    <scope>NUCLEOTIDE SEQUENCE [LARGE SCALE GENOMIC DNA]</scope>
    <source>
        <strain evidence="1 2">AGD 8-3</strain>
    </source>
</reference>
<name>A0A120JVL0_9GAMM</name>
<dbReference type="AlphaFoldDB" id="A0A120JVL0"/>
<dbReference type="InterPro" id="IPR053714">
    <property type="entry name" value="Iso_Racemase_Enz_sf"/>
</dbReference>
<dbReference type="RefSeq" id="WP_235588925.1">
    <property type="nucleotide sequence ID" value="NZ_CP014226.1"/>
</dbReference>
<keyword evidence="1" id="KW-0456">Lyase</keyword>
<dbReference type="Pfam" id="PF17645">
    <property type="entry name" value="Amdase"/>
    <property type="match status" value="1"/>
</dbReference>
<dbReference type="Gene3D" id="3.40.50.12500">
    <property type="match status" value="1"/>
</dbReference>
<dbReference type="PANTHER" id="PTHR40267">
    <property type="entry name" value="BLR3294 PROTEIN"/>
    <property type="match status" value="1"/>
</dbReference>
<dbReference type="InterPro" id="IPR026286">
    <property type="entry name" value="MaiA/AMDase"/>
</dbReference>
<dbReference type="EC" id="4.1.1.76" evidence="1"/>